<comment type="subcellular location">
    <subcellularLocation>
        <location evidence="2">Cell membrane</location>
        <topology evidence="2">Multi-pass membrane protein</topology>
    </subcellularLocation>
</comment>
<evidence type="ECO:0000256" key="5">
    <source>
        <dbReference type="ARBA" id="ARBA00022553"/>
    </source>
</evidence>
<dbReference type="SUPFAM" id="SSF55781">
    <property type="entry name" value="GAF domain-like"/>
    <property type="match status" value="1"/>
</dbReference>
<dbReference type="SMART" id="SM00388">
    <property type="entry name" value="HisKA"/>
    <property type="match status" value="1"/>
</dbReference>
<evidence type="ECO:0000256" key="7">
    <source>
        <dbReference type="ARBA" id="ARBA00022692"/>
    </source>
</evidence>
<evidence type="ECO:0000259" key="18">
    <source>
        <dbReference type="PROSITE" id="PS50110"/>
    </source>
</evidence>
<dbReference type="InterPro" id="IPR036097">
    <property type="entry name" value="HisK_dim/P_sf"/>
</dbReference>
<dbReference type="GO" id="GO:0005524">
    <property type="term" value="F:ATP binding"/>
    <property type="evidence" value="ECO:0007669"/>
    <property type="project" value="UniProtKB-KW"/>
</dbReference>
<dbReference type="Gene3D" id="6.10.340.10">
    <property type="match status" value="1"/>
</dbReference>
<dbReference type="SUPFAM" id="SSF55874">
    <property type="entry name" value="ATPase domain of HSP90 chaperone/DNA topoisomerase II/histidine kinase"/>
    <property type="match status" value="1"/>
</dbReference>
<dbReference type="InterPro" id="IPR005467">
    <property type="entry name" value="His_kinase_dom"/>
</dbReference>
<feature type="modified residue" description="4-aspartylphosphate" evidence="14">
    <location>
        <position position="896"/>
    </location>
</feature>
<dbReference type="PROSITE" id="PS50885">
    <property type="entry name" value="HAMP"/>
    <property type="match status" value="1"/>
</dbReference>
<dbReference type="PRINTS" id="PR00344">
    <property type="entry name" value="BCTRLSENSOR"/>
</dbReference>
<evidence type="ECO:0000256" key="15">
    <source>
        <dbReference type="SAM" id="Coils"/>
    </source>
</evidence>
<feature type="transmembrane region" description="Helical" evidence="16">
    <location>
        <begin position="12"/>
        <end position="35"/>
    </location>
</feature>
<evidence type="ECO:0000256" key="14">
    <source>
        <dbReference type="PROSITE-ProRule" id="PRU00169"/>
    </source>
</evidence>
<evidence type="ECO:0000256" key="11">
    <source>
        <dbReference type="ARBA" id="ARBA00022989"/>
    </source>
</evidence>
<dbReference type="PANTHER" id="PTHR42878">
    <property type="entry name" value="TWO-COMPONENT HISTIDINE KINASE"/>
    <property type="match status" value="1"/>
</dbReference>
<feature type="domain" description="HAMP" evidence="20">
    <location>
        <begin position="213"/>
        <end position="265"/>
    </location>
</feature>
<dbReference type="InterPro" id="IPR036890">
    <property type="entry name" value="HATPase_C_sf"/>
</dbReference>
<keyword evidence="7 16" id="KW-0812">Transmembrane</keyword>
<reference evidence="21 22" key="1">
    <citation type="submission" date="2024-09" db="EMBL/GenBank/DDBJ databases">
        <authorList>
            <person name="Sun Q."/>
            <person name="Mori K."/>
        </authorList>
    </citation>
    <scope>NUCLEOTIDE SEQUENCE [LARGE SCALE GENOMIC DNA]</scope>
    <source>
        <strain evidence="21 22">JCM 12520</strain>
    </source>
</reference>
<dbReference type="InterPro" id="IPR001789">
    <property type="entry name" value="Sig_transdc_resp-reg_receiver"/>
</dbReference>
<evidence type="ECO:0000256" key="10">
    <source>
        <dbReference type="ARBA" id="ARBA00022840"/>
    </source>
</evidence>
<dbReference type="Pfam" id="PF00072">
    <property type="entry name" value="Response_reg"/>
    <property type="match status" value="1"/>
</dbReference>
<keyword evidence="10 21" id="KW-0067">ATP-binding</keyword>
<keyword evidence="13 16" id="KW-0472">Membrane</keyword>
<evidence type="ECO:0000256" key="6">
    <source>
        <dbReference type="ARBA" id="ARBA00022679"/>
    </source>
</evidence>
<evidence type="ECO:0000313" key="22">
    <source>
        <dbReference type="Proteomes" id="UP001589619"/>
    </source>
</evidence>
<dbReference type="CDD" id="cd00075">
    <property type="entry name" value="HATPase"/>
    <property type="match status" value="1"/>
</dbReference>
<keyword evidence="22" id="KW-1185">Reference proteome</keyword>
<sequence length="1009" mass="115351">MAFRIRKSIAANVSFLIFATMLLFAVLVTAVGWTMNSHIEEARDNLELVLQDQAFVESLHSDSQTVVSDLRAYLAFGREDFLKEFLDIRQTFDAKLTDVSGHFRSRSYGEPFNGEWEAIRKAWDSYLQSSETMIALRKSGNLEQIETMSRTVTTSKVTEMSRNFQTILDAQNESVKRGLEDNRRRTGKLSLLPVWLIAVTALASGLLIVYLRRRVISPILRADAAVNRIAAGDYALMELSGRSDELGRLERGINFMSDELRQRHVALAETNKELIDQRDLLEAQNEEISAQQIEQQEMLIKLTDRERELELITMYQEKLTGHVEMNAFLEHSIRALLQALNQDAVVLIAQNPETALYDVVYAYGYPPGVLPSTYTDLYGPGRRALQEKQPLYRVRMLRDDERGIHNGYDKALDQYYPLLDEYSQVIGLLLITAYGTDETNDTLHRLTNGLVRQFGLAYLAQRTNEERRKQSYLLEELYEELSQERDSLEQQRDLVRRIIESIHEGMVMCDGQGRILFSNERMNDMFAFDRFSGSNVRDFGRHLQSVSTDTRQLDAFAEAVLDGSLDQLEERFSIVQEDGRETHFEIYVNSIVDAIENTRSFLFVFRDRTSEERADEMKNEFISIVSHELRTPLASVLGFMEILLHRDIPKPKQQKYMETIYKEANRLSNLINDFLDLQRMESGKQAYQMIPFDVSALVREVAEQWQGKQDHRIELRIEPGIHMTGDVDRMTQVMHNLLSNAIKYSPEADRVAVHIARSGDEAVIEVQDFGLGIPDEAKDKLFTKFYRVDNSDRRQIGGTGLGLSIVKEIVESHQGSLTFESELGVGSIFRIRVGMYRATGLGDKVVIIEDDENLSKLIAVAFEKLNVSAVQLRSAEDALLSLNKTTGHGPLICIVDVQLDGPKTGWDFIAELLRHPQYRNTPVIVSTVLEPPKHYYETETGKYLRKPFTIDRLLELAVSLMELPQSTPTVVFPTQDEAAITSQLEEKGIRVADWKVKQDIIEVEVRKHD</sequence>
<evidence type="ECO:0000256" key="16">
    <source>
        <dbReference type="SAM" id="Phobius"/>
    </source>
</evidence>
<dbReference type="Gene3D" id="3.30.450.20">
    <property type="entry name" value="PAS domain"/>
    <property type="match status" value="1"/>
</dbReference>
<dbReference type="SUPFAM" id="SSF55785">
    <property type="entry name" value="PYP-like sensor domain (PAS domain)"/>
    <property type="match status" value="1"/>
</dbReference>
<feature type="domain" description="Response regulatory" evidence="18">
    <location>
        <begin position="844"/>
        <end position="961"/>
    </location>
</feature>
<keyword evidence="11 16" id="KW-1133">Transmembrane helix</keyword>
<feature type="domain" description="PAS" evidence="19">
    <location>
        <begin position="491"/>
        <end position="530"/>
    </location>
</feature>
<evidence type="ECO:0000256" key="1">
    <source>
        <dbReference type="ARBA" id="ARBA00000085"/>
    </source>
</evidence>
<feature type="transmembrane region" description="Helical" evidence="16">
    <location>
        <begin position="192"/>
        <end position="211"/>
    </location>
</feature>
<keyword evidence="8" id="KW-0547">Nucleotide-binding</keyword>
<proteinExistence type="predicted"/>
<dbReference type="InterPro" id="IPR050351">
    <property type="entry name" value="BphY/WalK/GraS-like"/>
</dbReference>
<feature type="domain" description="Histidine kinase" evidence="17">
    <location>
        <begin position="624"/>
        <end position="837"/>
    </location>
</feature>
<dbReference type="PROSITE" id="PS50110">
    <property type="entry name" value="RESPONSE_REGULATORY"/>
    <property type="match status" value="1"/>
</dbReference>
<dbReference type="NCBIfam" id="TIGR00229">
    <property type="entry name" value="sensory_box"/>
    <property type="match status" value="1"/>
</dbReference>
<dbReference type="InterPro" id="IPR000014">
    <property type="entry name" value="PAS"/>
</dbReference>
<dbReference type="PROSITE" id="PS50112">
    <property type="entry name" value="PAS"/>
    <property type="match status" value="1"/>
</dbReference>
<dbReference type="RefSeq" id="WP_344905353.1">
    <property type="nucleotide sequence ID" value="NZ_BAAAYO010000002.1"/>
</dbReference>
<dbReference type="SUPFAM" id="SSF47384">
    <property type="entry name" value="Homodimeric domain of signal transducing histidine kinase"/>
    <property type="match status" value="1"/>
</dbReference>
<name>A0ABV5VRY0_9BACL</name>
<dbReference type="Gene3D" id="3.30.565.10">
    <property type="entry name" value="Histidine kinase-like ATPase, C-terminal domain"/>
    <property type="match status" value="1"/>
</dbReference>
<evidence type="ECO:0000259" key="20">
    <source>
        <dbReference type="PROSITE" id="PS50885"/>
    </source>
</evidence>
<evidence type="ECO:0000259" key="19">
    <source>
        <dbReference type="PROSITE" id="PS50112"/>
    </source>
</evidence>
<organism evidence="21 22">
    <name type="scientific">Paenibacillus hodogayensis</name>
    <dbReference type="NCBI Taxonomy" id="279208"/>
    <lineage>
        <taxon>Bacteria</taxon>
        <taxon>Bacillati</taxon>
        <taxon>Bacillota</taxon>
        <taxon>Bacilli</taxon>
        <taxon>Bacillales</taxon>
        <taxon>Paenibacillaceae</taxon>
        <taxon>Paenibacillus</taxon>
    </lineage>
</organism>
<dbReference type="InterPro" id="IPR011006">
    <property type="entry name" value="CheY-like_superfamily"/>
</dbReference>
<dbReference type="Gene3D" id="1.10.287.130">
    <property type="match status" value="1"/>
</dbReference>
<keyword evidence="15" id="KW-0175">Coiled coil</keyword>
<dbReference type="InterPro" id="IPR003660">
    <property type="entry name" value="HAMP_dom"/>
</dbReference>
<dbReference type="InterPro" id="IPR003661">
    <property type="entry name" value="HisK_dim/P_dom"/>
</dbReference>
<dbReference type="InterPro" id="IPR004358">
    <property type="entry name" value="Sig_transdc_His_kin-like_C"/>
</dbReference>
<dbReference type="CDD" id="cd00082">
    <property type="entry name" value="HisKA"/>
    <property type="match status" value="1"/>
</dbReference>
<dbReference type="EC" id="2.7.13.3" evidence="3"/>
<evidence type="ECO:0000256" key="3">
    <source>
        <dbReference type="ARBA" id="ARBA00012438"/>
    </source>
</evidence>
<dbReference type="SMART" id="SM00448">
    <property type="entry name" value="REC"/>
    <property type="match status" value="1"/>
</dbReference>
<dbReference type="Proteomes" id="UP001589619">
    <property type="component" value="Unassembled WGS sequence"/>
</dbReference>
<keyword evidence="9" id="KW-0418">Kinase</keyword>
<dbReference type="SMART" id="SM00387">
    <property type="entry name" value="HATPase_c"/>
    <property type="match status" value="1"/>
</dbReference>
<dbReference type="SMART" id="SM00304">
    <property type="entry name" value="HAMP"/>
    <property type="match status" value="1"/>
</dbReference>
<dbReference type="Pfam" id="PF02518">
    <property type="entry name" value="HATPase_c"/>
    <property type="match status" value="1"/>
</dbReference>
<evidence type="ECO:0000313" key="21">
    <source>
        <dbReference type="EMBL" id="MFB9750905.1"/>
    </source>
</evidence>
<evidence type="ECO:0000259" key="17">
    <source>
        <dbReference type="PROSITE" id="PS50109"/>
    </source>
</evidence>
<dbReference type="CDD" id="cd06225">
    <property type="entry name" value="HAMP"/>
    <property type="match status" value="1"/>
</dbReference>
<comment type="catalytic activity">
    <reaction evidence="1">
        <text>ATP + protein L-histidine = ADP + protein N-phospho-L-histidine.</text>
        <dbReference type="EC" id="2.7.13.3"/>
    </reaction>
</comment>
<keyword evidence="6" id="KW-0808">Transferase</keyword>
<evidence type="ECO:0000256" key="12">
    <source>
        <dbReference type="ARBA" id="ARBA00023012"/>
    </source>
</evidence>
<evidence type="ECO:0000256" key="4">
    <source>
        <dbReference type="ARBA" id="ARBA00022475"/>
    </source>
</evidence>
<dbReference type="InterPro" id="IPR035965">
    <property type="entry name" value="PAS-like_dom_sf"/>
</dbReference>
<dbReference type="SUPFAM" id="SSF52172">
    <property type="entry name" value="CheY-like"/>
    <property type="match status" value="1"/>
</dbReference>
<dbReference type="Gene3D" id="3.40.50.2300">
    <property type="match status" value="1"/>
</dbReference>
<dbReference type="Pfam" id="PF00512">
    <property type="entry name" value="HisKA"/>
    <property type="match status" value="1"/>
</dbReference>
<dbReference type="SUPFAM" id="SSF158472">
    <property type="entry name" value="HAMP domain-like"/>
    <property type="match status" value="1"/>
</dbReference>
<dbReference type="Pfam" id="PF00989">
    <property type="entry name" value="PAS"/>
    <property type="match status" value="1"/>
</dbReference>
<dbReference type="InterPro" id="IPR003594">
    <property type="entry name" value="HATPase_dom"/>
</dbReference>
<evidence type="ECO:0000256" key="9">
    <source>
        <dbReference type="ARBA" id="ARBA00022777"/>
    </source>
</evidence>
<keyword evidence="5 14" id="KW-0597">Phosphoprotein</keyword>
<keyword evidence="4" id="KW-1003">Cell membrane</keyword>
<dbReference type="InterPro" id="IPR013767">
    <property type="entry name" value="PAS_fold"/>
</dbReference>
<feature type="coiled-coil region" evidence="15">
    <location>
        <begin position="257"/>
        <end position="291"/>
    </location>
</feature>
<dbReference type="PANTHER" id="PTHR42878:SF7">
    <property type="entry name" value="SENSOR HISTIDINE KINASE GLRK"/>
    <property type="match status" value="1"/>
</dbReference>
<dbReference type="CDD" id="cd00130">
    <property type="entry name" value="PAS"/>
    <property type="match status" value="1"/>
</dbReference>
<evidence type="ECO:0000256" key="8">
    <source>
        <dbReference type="ARBA" id="ARBA00022741"/>
    </source>
</evidence>
<evidence type="ECO:0000256" key="2">
    <source>
        <dbReference type="ARBA" id="ARBA00004651"/>
    </source>
</evidence>
<protein>
    <recommendedName>
        <fullName evidence="3">histidine kinase</fullName>
        <ecNumber evidence="3">2.7.13.3</ecNumber>
    </recommendedName>
</protein>
<dbReference type="Pfam" id="PF00672">
    <property type="entry name" value="HAMP"/>
    <property type="match status" value="1"/>
</dbReference>
<keyword evidence="12" id="KW-0902">Two-component regulatory system</keyword>
<evidence type="ECO:0000256" key="13">
    <source>
        <dbReference type="ARBA" id="ARBA00023136"/>
    </source>
</evidence>
<dbReference type="EMBL" id="JBHMAG010000004">
    <property type="protein sequence ID" value="MFB9750905.1"/>
    <property type="molecule type" value="Genomic_DNA"/>
</dbReference>
<comment type="caution">
    <text evidence="21">The sequence shown here is derived from an EMBL/GenBank/DDBJ whole genome shotgun (WGS) entry which is preliminary data.</text>
</comment>
<dbReference type="PROSITE" id="PS50109">
    <property type="entry name" value="HIS_KIN"/>
    <property type="match status" value="1"/>
</dbReference>
<gene>
    <name evidence="21" type="ORF">ACFFNY_04885</name>
</gene>
<accession>A0ABV5VRY0</accession>
<feature type="coiled-coil region" evidence="15">
    <location>
        <begin position="471"/>
        <end position="498"/>
    </location>
</feature>